<dbReference type="Gene3D" id="3.20.20.300">
    <property type="entry name" value="Glycoside hydrolase, family 3, N-terminal domain"/>
    <property type="match status" value="1"/>
</dbReference>
<dbReference type="Pfam" id="PF18559">
    <property type="entry name" value="Exop_C"/>
    <property type="match status" value="1"/>
</dbReference>
<dbReference type="PANTHER" id="PTHR30620:SF77">
    <property type="entry name" value="LYSOSOMAL BETA GLUCOSIDASE-LIKE"/>
    <property type="match status" value="1"/>
</dbReference>
<organism evidence="6 7">
    <name type="scientific">Streptomyces griseoviridis</name>
    <dbReference type="NCBI Taxonomy" id="45398"/>
    <lineage>
        <taxon>Bacteria</taxon>
        <taxon>Bacillati</taxon>
        <taxon>Actinomycetota</taxon>
        <taxon>Actinomycetes</taxon>
        <taxon>Kitasatosporales</taxon>
        <taxon>Streptomycetaceae</taxon>
        <taxon>Streptomyces</taxon>
    </lineage>
</organism>
<dbReference type="SUPFAM" id="SSF52279">
    <property type="entry name" value="Beta-D-glucan exohydrolase, C-terminal domain"/>
    <property type="match status" value="1"/>
</dbReference>
<reference evidence="6" key="2">
    <citation type="submission" date="2020-09" db="EMBL/GenBank/DDBJ databases">
        <authorList>
            <person name="Sun Q."/>
            <person name="Ohkuma M."/>
        </authorList>
    </citation>
    <scope>NUCLEOTIDE SEQUENCE</scope>
    <source>
        <strain evidence="6">JCM 4234</strain>
    </source>
</reference>
<evidence type="ECO:0000259" key="5">
    <source>
        <dbReference type="Pfam" id="PF18559"/>
    </source>
</evidence>
<dbReference type="InterPro" id="IPR041443">
    <property type="entry name" value="Exop_C"/>
</dbReference>
<dbReference type="GO" id="GO:0008422">
    <property type="term" value="F:beta-glucosidase activity"/>
    <property type="evidence" value="ECO:0007669"/>
    <property type="project" value="TreeGrafter"/>
</dbReference>
<feature type="region of interest" description="Disordered" evidence="2">
    <location>
        <begin position="1"/>
        <end position="41"/>
    </location>
</feature>
<dbReference type="Gene3D" id="3.40.50.1700">
    <property type="entry name" value="Glycoside hydrolase family 3 C-terminal domain"/>
    <property type="match status" value="1"/>
</dbReference>
<dbReference type="AlphaFoldDB" id="A0A918L816"/>
<dbReference type="PANTHER" id="PTHR30620">
    <property type="entry name" value="PERIPLASMIC BETA-GLUCOSIDASE-RELATED"/>
    <property type="match status" value="1"/>
</dbReference>
<evidence type="ECO:0000259" key="3">
    <source>
        <dbReference type="Pfam" id="PF00933"/>
    </source>
</evidence>
<name>A0A918L816_STRGD</name>
<evidence type="ECO:0000313" key="6">
    <source>
        <dbReference type="EMBL" id="GGS17229.1"/>
    </source>
</evidence>
<proteinExistence type="predicted"/>
<dbReference type="Gene3D" id="2.60.120.430">
    <property type="entry name" value="Galactose-binding lectin"/>
    <property type="match status" value="1"/>
</dbReference>
<sequence>MTGTVTTTPTSPADPTAPAAPAADAGRPAPDTAPAALPALRPLTEWPRLTSAIPRDPEVEARVAEILGQLTLEEKVGQMIQPELAELTPEDVREYRIGSALNGAGIWPGGKRHASVADWVDTVDGFWSAAEEAWRDRPFRIPFMWATDAVHGHNNVHGATVFPHNIGLGATGDPDLVRRIGVATGREVAATGMDWIFAPTVTTPRDRRWGRYYEGYGEDPTVVHAYGRAMVEGLQGDVESLRADGKVLATLKHWIADGGTEHGADRGTARASEDVLRNIHAQGFLAGIEAGAQSVMVSFSSWENPANYDHTPGRAEPYNDKVHGSRYLITDVLKDALGFDGIVISDWDAHAEVAGCSAGDAGYAVNAGLDVLMVAGREAWQSVHRSTVRYVREGVIPMARIDDAVTRVLRVKMRAGLWDKPRPRERALTRSGAGVVGSAEHRALSREAARKSLVLLKNDSGLLPLSRTARVLVTGSAADDLSKQCGGWTLTWQGDDVDHADLPEGATVADAVRAVVGADRCVVDPALEHADPAGFDVALVVLGEDAYAEMRGTLKPWRSLGYADLKQSYARDLEVLRRLDTAGLPAVSVFLTGRPLYCTEEINLSAAFVVAWLPGPYGQGVTDVLFAPEPGAPAHDFQGRLPSSWPRTRDSAAVNRVPPHLPDYRVPPEETAPEGRYTPLFPVGHGLSLRDTAPATGTLPVDLPPEAPPAPPVDGPLRVLDAAGTPYRLKVGGHNTWSRVDVPLTGPMRCTIVRSDPAPAPEGTGLSLRFLGNPAFFYAESPTGAPADLRGHLAAGGHVRFLARVIEPPTHALFLACHDDYPAQPGVDLAPLLRQAPPGEWTRVSVPLTELAAAGMDLRHVDVPFMLYTEGTALLEIADIGWRTP</sequence>
<keyword evidence="1" id="KW-0378">Hydrolase</keyword>
<dbReference type="SUPFAM" id="SSF49785">
    <property type="entry name" value="Galactose-binding domain-like"/>
    <property type="match status" value="1"/>
</dbReference>
<dbReference type="InterPro" id="IPR017853">
    <property type="entry name" value="GH"/>
</dbReference>
<evidence type="ECO:0000259" key="4">
    <source>
        <dbReference type="Pfam" id="PF01915"/>
    </source>
</evidence>
<dbReference type="InterPro" id="IPR051915">
    <property type="entry name" value="Cellulose_Degrad_GH3"/>
</dbReference>
<evidence type="ECO:0000313" key="7">
    <source>
        <dbReference type="Proteomes" id="UP000653493"/>
    </source>
</evidence>
<gene>
    <name evidence="6" type="ORF">GCM10010238_01400</name>
</gene>
<feature type="region of interest" description="Disordered" evidence="2">
    <location>
        <begin position="636"/>
        <end position="672"/>
    </location>
</feature>
<dbReference type="SUPFAM" id="SSF51445">
    <property type="entry name" value="(Trans)glycosidases"/>
    <property type="match status" value="1"/>
</dbReference>
<dbReference type="InterPro" id="IPR036881">
    <property type="entry name" value="Glyco_hydro_3_C_sf"/>
</dbReference>
<reference evidence="6" key="1">
    <citation type="journal article" date="2014" name="Int. J. Syst. Evol. Microbiol.">
        <title>Complete genome sequence of Corynebacterium casei LMG S-19264T (=DSM 44701T), isolated from a smear-ripened cheese.</title>
        <authorList>
            <consortium name="US DOE Joint Genome Institute (JGI-PGF)"/>
            <person name="Walter F."/>
            <person name="Albersmeier A."/>
            <person name="Kalinowski J."/>
            <person name="Ruckert C."/>
        </authorList>
    </citation>
    <scope>NUCLEOTIDE SEQUENCE</scope>
    <source>
        <strain evidence="6">JCM 4234</strain>
    </source>
</reference>
<comment type="caution">
    <text evidence="6">The sequence shown here is derived from an EMBL/GenBank/DDBJ whole genome shotgun (WGS) entry which is preliminary data.</text>
</comment>
<dbReference type="InterPro" id="IPR001764">
    <property type="entry name" value="Glyco_hydro_3_N"/>
</dbReference>
<dbReference type="InterPro" id="IPR008979">
    <property type="entry name" value="Galactose-bd-like_sf"/>
</dbReference>
<dbReference type="Pfam" id="PF00933">
    <property type="entry name" value="Glyco_hydro_3"/>
    <property type="match status" value="1"/>
</dbReference>
<dbReference type="GO" id="GO:0009251">
    <property type="term" value="P:glucan catabolic process"/>
    <property type="evidence" value="ECO:0007669"/>
    <property type="project" value="TreeGrafter"/>
</dbReference>
<dbReference type="Pfam" id="PF01915">
    <property type="entry name" value="Glyco_hydro_3_C"/>
    <property type="match status" value="1"/>
</dbReference>
<feature type="domain" description="Glycoside hydrolase family 3 C-terminal" evidence="4">
    <location>
        <begin position="453"/>
        <end position="688"/>
    </location>
</feature>
<protein>
    <submittedName>
        <fullName evidence="6">Beta-glucosidase</fullName>
    </submittedName>
</protein>
<evidence type="ECO:0000256" key="2">
    <source>
        <dbReference type="SAM" id="MobiDB-lite"/>
    </source>
</evidence>
<dbReference type="InterPro" id="IPR036962">
    <property type="entry name" value="Glyco_hydro_3_N_sf"/>
</dbReference>
<dbReference type="InterPro" id="IPR002772">
    <property type="entry name" value="Glyco_hydro_3_C"/>
</dbReference>
<feature type="domain" description="ExoP galactose-binding-like" evidence="5">
    <location>
        <begin position="766"/>
        <end position="882"/>
    </location>
</feature>
<keyword evidence="7" id="KW-1185">Reference proteome</keyword>
<feature type="domain" description="Glycoside hydrolase family 3 N-terminal" evidence="3">
    <location>
        <begin position="71"/>
        <end position="411"/>
    </location>
</feature>
<accession>A0A918L816</accession>
<dbReference type="EMBL" id="BMSL01000001">
    <property type="protein sequence ID" value="GGS17229.1"/>
    <property type="molecule type" value="Genomic_DNA"/>
</dbReference>
<dbReference type="PRINTS" id="PR00133">
    <property type="entry name" value="GLHYDRLASE3"/>
</dbReference>
<dbReference type="Proteomes" id="UP000653493">
    <property type="component" value="Unassembled WGS sequence"/>
</dbReference>
<evidence type="ECO:0000256" key="1">
    <source>
        <dbReference type="ARBA" id="ARBA00022801"/>
    </source>
</evidence>